<sequence>MCLFGGVGNEARTVESCRCLVAVGHECEDWGNRVFVWWVGMSARTVECCVFVVAWKVSVESCELIVRCISTNNRNNDTSLKPRLWNDCRFSLSQILSTSNLDDYETLSECYRR</sequence>
<reference evidence="1" key="2">
    <citation type="submission" date="2020-06" db="EMBL/GenBank/DDBJ databases">
        <authorList>
            <person name="Sheffer M."/>
        </authorList>
    </citation>
    <scope>NUCLEOTIDE SEQUENCE</scope>
</reference>
<dbReference type="EMBL" id="JABXBU010000003">
    <property type="protein sequence ID" value="KAF8793051.1"/>
    <property type="molecule type" value="Genomic_DNA"/>
</dbReference>
<organism evidence="1 2">
    <name type="scientific">Argiope bruennichi</name>
    <name type="common">Wasp spider</name>
    <name type="synonym">Aranea bruennichi</name>
    <dbReference type="NCBI Taxonomy" id="94029"/>
    <lineage>
        <taxon>Eukaryota</taxon>
        <taxon>Metazoa</taxon>
        <taxon>Ecdysozoa</taxon>
        <taxon>Arthropoda</taxon>
        <taxon>Chelicerata</taxon>
        <taxon>Arachnida</taxon>
        <taxon>Araneae</taxon>
        <taxon>Araneomorphae</taxon>
        <taxon>Entelegynae</taxon>
        <taxon>Araneoidea</taxon>
        <taxon>Araneidae</taxon>
        <taxon>Argiope</taxon>
    </lineage>
</organism>
<dbReference type="Proteomes" id="UP000807504">
    <property type="component" value="Unassembled WGS sequence"/>
</dbReference>
<gene>
    <name evidence="1" type="ORF">HNY73_004580</name>
</gene>
<accession>A0A8T0FPN2</accession>
<dbReference type="AlphaFoldDB" id="A0A8T0FPN2"/>
<keyword evidence="2" id="KW-1185">Reference proteome</keyword>
<proteinExistence type="predicted"/>
<protein>
    <submittedName>
        <fullName evidence="1">Uncharacterized protein</fullName>
    </submittedName>
</protein>
<name>A0A8T0FPN2_ARGBR</name>
<evidence type="ECO:0000313" key="1">
    <source>
        <dbReference type="EMBL" id="KAF8793051.1"/>
    </source>
</evidence>
<evidence type="ECO:0000313" key="2">
    <source>
        <dbReference type="Proteomes" id="UP000807504"/>
    </source>
</evidence>
<comment type="caution">
    <text evidence="1">The sequence shown here is derived from an EMBL/GenBank/DDBJ whole genome shotgun (WGS) entry which is preliminary data.</text>
</comment>
<reference evidence="1" key="1">
    <citation type="journal article" date="2020" name="bioRxiv">
        <title>Chromosome-level reference genome of the European wasp spider Argiope bruennichi: a resource for studies on range expansion and evolutionary adaptation.</title>
        <authorList>
            <person name="Sheffer M.M."/>
            <person name="Hoppe A."/>
            <person name="Krehenwinkel H."/>
            <person name="Uhl G."/>
            <person name="Kuss A.W."/>
            <person name="Jensen L."/>
            <person name="Jensen C."/>
            <person name="Gillespie R.G."/>
            <person name="Hoff K.J."/>
            <person name="Prost S."/>
        </authorList>
    </citation>
    <scope>NUCLEOTIDE SEQUENCE</scope>
</reference>